<dbReference type="AlphaFoldDB" id="A0A0F9FK63"/>
<dbReference type="Pfam" id="PF13479">
    <property type="entry name" value="AAA_24"/>
    <property type="match status" value="1"/>
</dbReference>
<dbReference type="Gene3D" id="3.40.50.300">
    <property type="entry name" value="P-loop containing nucleotide triphosphate hydrolases"/>
    <property type="match status" value="1"/>
</dbReference>
<name>A0A0F9FK63_9ZZZZ</name>
<comment type="caution">
    <text evidence="1">The sequence shown here is derived from an EMBL/GenBank/DDBJ whole genome shotgun (WGS) entry which is preliminary data.</text>
</comment>
<evidence type="ECO:0008006" key="2">
    <source>
        <dbReference type="Google" id="ProtNLM"/>
    </source>
</evidence>
<protein>
    <recommendedName>
        <fullName evidence="2">AAA domain-containing protein</fullName>
    </recommendedName>
</protein>
<dbReference type="EMBL" id="LAZR01023334">
    <property type="protein sequence ID" value="KKL78856.1"/>
    <property type="molecule type" value="Genomic_DNA"/>
</dbReference>
<sequence length="279" mass="31953">MPLKAKKPEETTKRLKLFLFGAASTGKTRCALQFPKTYFFDCEKGTDNYNDLFEESGSVRMQTTDVNEIVDELRQLATTKHDYKTVCIDPMTILESDLVLKAEDQGLDSFAVWRMRDRVMKRVENLLYKLDMNVIVICHGKIDYGDNMKKLGTTYDGWKRWIFVFDLAIELYRAGSKTHGLVRKTRLKQFPEGEDFLFSYTAIADRFGKEIVEKPSQPIELANADDVTKLTRLLGAIVIPKGTVERWKTKAGVEDFAEMTTVQIGACIEYLEKKGRGEK</sequence>
<evidence type="ECO:0000313" key="1">
    <source>
        <dbReference type="EMBL" id="KKL78856.1"/>
    </source>
</evidence>
<reference evidence="1" key="1">
    <citation type="journal article" date="2015" name="Nature">
        <title>Complex archaea that bridge the gap between prokaryotes and eukaryotes.</title>
        <authorList>
            <person name="Spang A."/>
            <person name="Saw J.H."/>
            <person name="Jorgensen S.L."/>
            <person name="Zaremba-Niedzwiedzka K."/>
            <person name="Martijn J."/>
            <person name="Lind A.E."/>
            <person name="van Eijk R."/>
            <person name="Schleper C."/>
            <person name="Guy L."/>
            <person name="Ettema T.J."/>
        </authorList>
    </citation>
    <scope>NUCLEOTIDE SEQUENCE</scope>
</reference>
<organism evidence="1">
    <name type="scientific">marine sediment metagenome</name>
    <dbReference type="NCBI Taxonomy" id="412755"/>
    <lineage>
        <taxon>unclassified sequences</taxon>
        <taxon>metagenomes</taxon>
        <taxon>ecological metagenomes</taxon>
    </lineage>
</organism>
<dbReference type="InterPro" id="IPR027417">
    <property type="entry name" value="P-loop_NTPase"/>
</dbReference>
<proteinExistence type="predicted"/>
<gene>
    <name evidence="1" type="ORF">LCGC14_2020670</name>
</gene>
<accession>A0A0F9FK63</accession>